<evidence type="ECO:0000313" key="5">
    <source>
        <dbReference type="Proteomes" id="UP001274896"/>
    </source>
</evidence>
<dbReference type="EMBL" id="JAUCMX010000001">
    <property type="protein sequence ID" value="KAK3557028.1"/>
    <property type="molecule type" value="Genomic_DNA"/>
</dbReference>
<dbReference type="InterPro" id="IPR038717">
    <property type="entry name" value="Tc1-like_DDE_dom"/>
</dbReference>
<feature type="domain" description="Tc1-like transposase DDE" evidence="3">
    <location>
        <begin position="25"/>
        <end position="80"/>
    </location>
</feature>
<feature type="coiled-coil region" evidence="1">
    <location>
        <begin position="154"/>
        <end position="188"/>
    </location>
</feature>
<proteinExistence type="predicted"/>
<feature type="compositionally biased region" description="Polar residues" evidence="2">
    <location>
        <begin position="324"/>
        <end position="335"/>
    </location>
</feature>
<accession>A0AAE0VCS0</accession>
<dbReference type="SUPFAM" id="SSF75704">
    <property type="entry name" value="Mitotic arrest deficient-like 1, Mad1"/>
    <property type="match status" value="1"/>
</dbReference>
<dbReference type="Gene3D" id="3.30.420.10">
    <property type="entry name" value="Ribonuclease H-like superfamily/Ribonuclease H"/>
    <property type="match status" value="1"/>
</dbReference>
<dbReference type="InterPro" id="IPR036397">
    <property type="entry name" value="RNaseH_sf"/>
</dbReference>
<reference evidence="4" key="1">
    <citation type="submission" date="2023-06" db="EMBL/GenBank/DDBJ databases">
        <title>Male Hemibagrus guttatus genome.</title>
        <authorList>
            <person name="Bian C."/>
        </authorList>
    </citation>
    <scope>NUCLEOTIDE SEQUENCE</scope>
    <source>
        <strain evidence="4">Male_cb2023</strain>
        <tissue evidence="4">Muscle</tissue>
    </source>
</reference>
<name>A0AAE0VCS0_9TELE</name>
<dbReference type="InterPro" id="IPR052338">
    <property type="entry name" value="Transposase_5"/>
</dbReference>
<dbReference type="CDD" id="cd14686">
    <property type="entry name" value="bZIP"/>
    <property type="match status" value="1"/>
</dbReference>
<feature type="region of interest" description="Disordered" evidence="2">
    <location>
        <begin position="314"/>
        <end position="335"/>
    </location>
</feature>
<evidence type="ECO:0000259" key="3">
    <source>
        <dbReference type="Pfam" id="PF13358"/>
    </source>
</evidence>
<dbReference type="AlphaFoldDB" id="A0AAE0VCS0"/>
<evidence type="ECO:0000313" key="4">
    <source>
        <dbReference type="EMBL" id="KAK3557028.1"/>
    </source>
</evidence>
<dbReference type="SUPFAM" id="SSF50729">
    <property type="entry name" value="PH domain-like"/>
    <property type="match status" value="1"/>
</dbReference>
<dbReference type="GO" id="GO:0003676">
    <property type="term" value="F:nucleic acid binding"/>
    <property type="evidence" value="ECO:0007669"/>
    <property type="project" value="InterPro"/>
</dbReference>
<dbReference type="Proteomes" id="UP001274896">
    <property type="component" value="Unassembled WGS sequence"/>
</dbReference>
<feature type="non-terminal residue" evidence="4">
    <location>
        <position position="1"/>
    </location>
</feature>
<evidence type="ECO:0000256" key="2">
    <source>
        <dbReference type="SAM" id="MobiDB-lite"/>
    </source>
</evidence>
<sequence>MNSAVYQKILKENVRPSVCDLKLKRTWVLQQDNDPKHTSKSTSEWLKKNKMKTLEWPGQSPDLNPIEMLWHDLKKDVQHNCQLHRMSFCADDKTDKRIFAYICTEPDTKSTCATCSTARNVQKRSPSPSARRSSWRIKCSCSPGGKTWSRGKQIGNLQKRIQDLEMENTKLKKQLQRLEDQLISAQSSPLLRVNTSPDACVLSLTPSCCIDDVSSLSSLEISSVTLTPLSSPDSGQSSGLLTPPPAKPHLLPSNSFIVPRPRAGSISVKTTSTDLFDMVPFTPGSSTTKIQMCNGIGISHGHLLYRSVRSRAPLTPSPAALRTSPRTSSPNWMRF</sequence>
<keyword evidence="5" id="KW-1185">Reference proteome</keyword>
<dbReference type="PANTHER" id="PTHR23022:SF135">
    <property type="entry name" value="SI:DKEY-77F5.3"/>
    <property type="match status" value="1"/>
</dbReference>
<protein>
    <recommendedName>
        <fullName evidence="3">Tc1-like transposase DDE domain-containing protein</fullName>
    </recommendedName>
</protein>
<evidence type="ECO:0000256" key="1">
    <source>
        <dbReference type="SAM" id="Coils"/>
    </source>
</evidence>
<keyword evidence="1" id="KW-0175">Coiled coil</keyword>
<dbReference type="PANTHER" id="PTHR23022">
    <property type="entry name" value="TRANSPOSABLE ELEMENT-RELATED"/>
    <property type="match status" value="1"/>
</dbReference>
<dbReference type="Pfam" id="PF13358">
    <property type="entry name" value="DDE_3"/>
    <property type="match status" value="1"/>
</dbReference>
<comment type="caution">
    <text evidence="4">The sequence shown here is derived from an EMBL/GenBank/DDBJ whole genome shotgun (WGS) entry which is preliminary data.</text>
</comment>
<feature type="compositionally biased region" description="Polar residues" evidence="2">
    <location>
        <begin position="227"/>
        <end position="240"/>
    </location>
</feature>
<feature type="region of interest" description="Disordered" evidence="2">
    <location>
        <begin position="227"/>
        <end position="246"/>
    </location>
</feature>
<organism evidence="4 5">
    <name type="scientific">Hemibagrus guttatus</name>
    <dbReference type="NCBI Taxonomy" id="175788"/>
    <lineage>
        <taxon>Eukaryota</taxon>
        <taxon>Metazoa</taxon>
        <taxon>Chordata</taxon>
        <taxon>Craniata</taxon>
        <taxon>Vertebrata</taxon>
        <taxon>Euteleostomi</taxon>
        <taxon>Actinopterygii</taxon>
        <taxon>Neopterygii</taxon>
        <taxon>Teleostei</taxon>
        <taxon>Ostariophysi</taxon>
        <taxon>Siluriformes</taxon>
        <taxon>Bagridae</taxon>
        <taxon>Hemibagrus</taxon>
    </lineage>
</organism>
<gene>
    <name evidence="4" type="ORF">QTP70_022920</name>
</gene>